<keyword evidence="6 14" id="KW-0812">Transmembrane</keyword>
<dbReference type="CDD" id="cd00082">
    <property type="entry name" value="HisKA"/>
    <property type="match status" value="1"/>
</dbReference>
<dbReference type="OrthoDB" id="6724607at2"/>
<dbReference type="InterPro" id="IPR011006">
    <property type="entry name" value="CheY-like_superfamily"/>
</dbReference>
<dbReference type="FunFam" id="3.30.565.10:FF:000010">
    <property type="entry name" value="Sensor histidine kinase RcsC"/>
    <property type="match status" value="1"/>
</dbReference>
<evidence type="ECO:0000256" key="4">
    <source>
        <dbReference type="ARBA" id="ARBA00022553"/>
    </source>
</evidence>
<dbReference type="CDD" id="cd16922">
    <property type="entry name" value="HATPase_EvgS-ArcB-TorS-like"/>
    <property type="match status" value="1"/>
</dbReference>
<evidence type="ECO:0000256" key="1">
    <source>
        <dbReference type="ARBA" id="ARBA00000085"/>
    </source>
</evidence>
<dbReference type="InterPro" id="IPR003660">
    <property type="entry name" value="HAMP_dom"/>
</dbReference>
<keyword evidence="19" id="KW-1185">Reference proteome</keyword>
<feature type="modified residue" description="4-aspartylphosphate" evidence="13">
    <location>
        <position position="615"/>
    </location>
</feature>
<dbReference type="PANTHER" id="PTHR45339">
    <property type="entry name" value="HYBRID SIGNAL TRANSDUCTION HISTIDINE KINASE J"/>
    <property type="match status" value="1"/>
</dbReference>
<dbReference type="RefSeq" id="WP_112159090.1">
    <property type="nucleotide sequence ID" value="NZ_QKRX01000006.1"/>
</dbReference>
<reference evidence="18 19" key="1">
    <citation type="submission" date="2018-06" db="EMBL/GenBank/DDBJ databases">
        <title>Nitrincola tibetense sp. nov., isolated from Lake XuguoCo on Tibetan Plateau.</title>
        <authorList>
            <person name="Xing P."/>
        </authorList>
    </citation>
    <scope>NUCLEOTIDE SEQUENCE [LARGE SCALE GENOMIC DNA]</scope>
    <source>
        <strain evidence="19">xg18</strain>
    </source>
</reference>
<evidence type="ECO:0000256" key="12">
    <source>
        <dbReference type="ARBA" id="ARBA00023136"/>
    </source>
</evidence>
<dbReference type="EMBL" id="QKRX01000006">
    <property type="protein sequence ID" value="RAU18003.1"/>
    <property type="molecule type" value="Genomic_DNA"/>
</dbReference>
<dbReference type="InterPro" id="IPR001789">
    <property type="entry name" value="Sig_transdc_resp-reg_receiver"/>
</dbReference>
<feature type="domain" description="HAMP" evidence="17">
    <location>
        <begin position="215"/>
        <end position="268"/>
    </location>
</feature>
<dbReference type="Pfam" id="PF00072">
    <property type="entry name" value="Response_reg"/>
    <property type="match status" value="1"/>
</dbReference>
<dbReference type="InterPro" id="IPR036890">
    <property type="entry name" value="HATPase_C_sf"/>
</dbReference>
<keyword evidence="8" id="KW-0418">Kinase</keyword>
<keyword evidence="7" id="KW-0547">Nucleotide-binding</keyword>
<evidence type="ECO:0000256" key="9">
    <source>
        <dbReference type="ARBA" id="ARBA00022840"/>
    </source>
</evidence>
<sequence length="691" mass="76721">MKKYFANLSIRFRLLLGFALLGFFLIGVAALSWLALNKVQSHAEQIIEMFEPQVDRMTRAELLLVKISLEARHAILSVDDEQELSATLVRVAGDRQTLISLINETEANLSTDVGRDIISNIREADTVFWQLSQQIVELAKAGKTADAYALLTREIVPARNRMLEYIADQKEWQRYLMNQTLTDARDIIAQVKIVLAVVITLVLIFVSFFLARLVYSITNPLTGLFNTIIQVEQSGDYTKRVAVVGEDEVAKTAAAFDRMMVLVENRSNELARNREHLEEIVEQRTAELSHALEAAEAANQAKSRFLATMSHELRTPMNGVLGMAQLLLDKPATNDEVNHYARTILHSGQSLLVLLNDILDLSKVESGNQTLHKNVLAPEDILQSIYALFISNANAKGLNMFTAWKGPADRRYQGDANRLQQMLSNLTNNAIKFTLSGDVMIEATEISRENNWAVVEFSVADTGMGIPEEKQNLLFRPFSQVDDSSTRQFGGTGLGLSIVKSLAQLMDGEVGIQSEENKGSRFWFRVKLEVFEETLLNDQPEQAPLKANMSHKGINPAGIRLEGRILLVEDNKTNQLVATTLLKKLGLDISVADNGQIAIEKVVTATQPFNAVLMDVQMPVLDGIGATQGIRSWEAEMGFNPVPIIALTAGAFLEDKEQCLAAGMSDYLTKPLNANDLAQTLLRWLPEAEEV</sequence>
<dbReference type="Gene3D" id="1.10.287.130">
    <property type="match status" value="1"/>
</dbReference>
<evidence type="ECO:0000259" key="17">
    <source>
        <dbReference type="PROSITE" id="PS50885"/>
    </source>
</evidence>
<dbReference type="SMART" id="SM00448">
    <property type="entry name" value="REC"/>
    <property type="match status" value="1"/>
</dbReference>
<comment type="subcellular location">
    <subcellularLocation>
        <location evidence="2">Membrane</location>
    </subcellularLocation>
</comment>
<evidence type="ECO:0000313" key="18">
    <source>
        <dbReference type="EMBL" id="RAU18003.1"/>
    </source>
</evidence>
<gene>
    <name evidence="18" type="ORF">DN062_09440</name>
</gene>
<evidence type="ECO:0000256" key="5">
    <source>
        <dbReference type="ARBA" id="ARBA00022679"/>
    </source>
</evidence>
<dbReference type="CDD" id="cd17546">
    <property type="entry name" value="REC_hyHK_CKI1_RcsC-like"/>
    <property type="match status" value="1"/>
</dbReference>
<name>A0A364NLN1_9GAMM</name>
<evidence type="ECO:0000256" key="13">
    <source>
        <dbReference type="PROSITE-ProRule" id="PRU00169"/>
    </source>
</evidence>
<feature type="domain" description="Histidine kinase" evidence="15">
    <location>
        <begin position="308"/>
        <end position="530"/>
    </location>
</feature>
<comment type="catalytic activity">
    <reaction evidence="1">
        <text>ATP + protein L-histidine = ADP + protein N-phospho-L-histidine.</text>
        <dbReference type="EC" id="2.7.13.3"/>
    </reaction>
</comment>
<dbReference type="EC" id="2.7.13.3" evidence="3"/>
<dbReference type="Gene3D" id="3.40.50.2300">
    <property type="match status" value="1"/>
</dbReference>
<accession>A0A364NLN1</accession>
<dbReference type="Proteomes" id="UP000250744">
    <property type="component" value="Unassembled WGS sequence"/>
</dbReference>
<dbReference type="SMART" id="SM00387">
    <property type="entry name" value="HATPase_c"/>
    <property type="match status" value="1"/>
</dbReference>
<evidence type="ECO:0000256" key="11">
    <source>
        <dbReference type="ARBA" id="ARBA00023012"/>
    </source>
</evidence>
<dbReference type="FunFam" id="1.10.287.130:FF:000004">
    <property type="entry name" value="Ethylene receptor 1"/>
    <property type="match status" value="1"/>
</dbReference>
<dbReference type="InterPro" id="IPR047347">
    <property type="entry name" value="YvaQ-like_sensor"/>
</dbReference>
<organism evidence="18 19">
    <name type="scientific">Nitrincola tibetensis</name>
    <dbReference type="NCBI Taxonomy" id="2219697"/>
    <lineage>
        <taxon>Bacteria</taxon>
        <taxon>Pseudomonadati</taxon>
        <taxon>Pseudomonadota</taxon>
        <taxon>Gammaproteobacteria</taxon>
        <taxon>Oceanospirillales</taxon>
        <taxon>Oceanospirillaceae</taxon>
        <taxon>Nitrincola</taxon>
    </lineage>
</organism>
<dbReference type="GO" id="GO:0016020">
    <property type="term" value="C:membrane"/>
    <property type="evidence" value="ECO:0007669"/>
    <property type="project" value="UniProtKB-SubCell"/>
</dbReference>
<keyword evidence="5" id="KW-0808">Transferase</keyword>
<proteinExistence type="predicted"/>
<evidence type="ECO:0000256" key="8">
    <source>
        <dbReference type="ARBA" id="ARBA00022777"/>
    </source>
</evidence>
<dbReference type="GO" id="GO:0005524">
    <property type="term" value="F:ATP binding"/>
    <property type="evidence" value="ECO:0007669"/>
    <property type="project" value="UniProtKB-KW"/>
</dbReference>
<keyword evidence="4 13" id="KW-0597">Phosphoprotein</keyword>
<dbReference type="PANTHER" id="PTHR45339:SF5">
    <property type="entry name" value="HISTIDINE KINASE"/>
    <property type="match status" value="1"/>
</dbReference>
<dbReference type="SUPFAM" id="SSF55874">
    <property type="entry name" value="ATPase domain of HSP90 chaperone/DNA topoisomerase II/histidine kinase"/>
    <property type="match status" value="1"/>
</dbReference>
<protein>
    <recommendedName>
        <fullName evidence="3">histidine kinase</fullName>
        <ecNumber evidence="3">2.7.13.3</ecNumber>
    </recommendedName>
</protein>
<dbReference type="CDD" id="cd06225">
    <property type="entry name" value="HAMP"/>
    <property type="match status" value="1"/>
</dbReference>
<dbReference type="PROSITE" id="PS50885">
    <property type="entry name" value="HAMP"/>
    <property type="match status" value="1"/>
</dbReference>
<evidence type="ECO:0000256" key="6">
    <source>
        <dbReference type="ARBA" id="ARBA00022692"/>
    </source>
</evidence>
<evidence type="ECO:0000259" key="16">
    <source>
        <dbReference type="PROSITE" id="PS50110"/>
    </source>
</evidence>
<keyword evidence="12 14" id="KW-0472">Membrane</keyword>
<feature type="transmembrane region" description="Helical" evidence="14">
    <location>
        <begin position="193"/>
        <end position="215"/>
    </location>
</feature>
<comment type="caution">
    <text evidence="18">The sequence shown here is derived from an EMBL/GenBank/DDBJ whole genome shotgun (WGS) entry which is preliminary data.</text>
</comment>
<evidence type="ECO:0000256" key="2">
    <source>
        <dbReference type="ARBA" id="ARBA00004370"/>
    </source>
</evidence>
<dbReference type="InterPro" id="IPR036097">
    <property type="entry name" value="HisK_dim/P_sf"/>
</dbReference>
<dbReference type="Gene3D" id="3.30.565.10">
    <property type="entry name" value="Histidine kinase-like ATPase, C-terminal domain"/>
    <property type="match status" value="1"/>
</dbReference>
<keyword evidence="11" id="KW-0902">Two-component regulatory system</keyword>
<dbReference type="Gene3D" id="6.10.340.10">
    <property type="match status" value="1"/>
</dbReference>
<dbReference type="PROSITE" id="PS50110">
    <property type="entry name" value="RESPONSE_REGULATORY"/>
    <property type="match status" value="1"/>
</dbReference>
<dbReference type="SUPFAM" id="SSF52172">
    <property type="entry name" value="CheY-like"/>
    <property type="match status" value="1"/>
</dbReference>
<dbReference type="InterPro" id="IPR004358">
    <property type="entry name" value="Sig_transdc_His_kin-like_C"/>
</dbReference>
<feature type="domain" description="Response regulatory" evidence="16">
    <location>
        <begin position="564"/>
        <end position="685"/>
    </location>
</feature>
<dbReference type="Pfam" id="PF12729">
    <property type="entry name" value="4HB_MCP_1"/>
    <property type="match status" value="1"/>
</dbReference>
<evidence type="ECO:0000256" key="10">
    <source>
        <dbReference type="ARBA" id="ARBA00022989"/>
    </source>
</evidence>
<dbReference type="InterPro" id="IPR024478">
    <property type="entry name" value="HlyB_4HB_MCP"/>
</dbReference>
<keyword evidence="10 14" id="KW-1133">Transmembrane helix</keyword>
<evidence type="ECO:0000256" key="3">
    <source>
        <dbReference type="ARBA" id="ARBA00012438"/>
    </source>
</evidence>
<dbReference type="AlphaFoldDB" id="A0A364NLN1"/>
<evidence type="ECO:0000313" key="19">
    <source>
        <dbReference type="Proteomes" id="UP000250744"/>
    </source>
</evidence>
<dbReference type="InterPro" id="IPR005467">
    <property type="entry name" value="His_kinase_dom"/>
</dbReference>
<dbReference type="PRINTS" id="PR00344">
    <property type="entry name" value="BCTRLSENSOR"/>
</dbReference>
<dbReference type="PROSITE" id="PS50109">
    <property type="entry name" value="HIS_KIN"/>
    <property type="match status" value="1"/>
</dbReference>
<dbReference type="InterPro" id="IPR003661">
    <property type="entry name" value="HisK_dim/P_dom"/>
</dbReference>
<dbReference type="CDD" id="cd19411">
    <property type="entry name" value="MCP2201-like_sensor"/>
    <property type="match status" value="1"/>
</dbReference>
<dbReference type="SMART" id="SM00388">
    <property type="entry name" value="HisKA"/>
    <property type="match status" value="1"/>
</dbReference>
<dbReference type="GO" id="GO:0000155">
    <property type="term" value="F:phosphorelay sensor kinase activity"/>
    <property type="evidence" value="ECO:0007669"/>
    <property type="project" value="InterPro"/>
</dbReference>
<evidence type="ECO:0000259" key="15">
    <source>
        <dbReference type="PROSITE" id="PS50109"/>
    </source>
</evidence>
<keyword evidence="9" id="KW-0067">ATP-binding</keyword>
<evidence type="ECO:0000256" key="7">
    <source>
        <dbReference type="ARBA" id="ARBA00022741"/>
    </source>
</evidence>
<dbReference type="Pfam" id="PF00512">
    <property type="entry name" value="HisKA"/>
    <property type="match status" value="1"/>
</dbReference>
<feature type="transmembrane region" description="Helical" evidence="14">
    <location>
        <begin position="12"/>
        <end position="36"/>
    </location>
</feature>
<dbReference type="SUPFAM" id="SSF47384">
    <property type="entry name" value="Homodimeric domain of signal transducing histidine kinase"/>
    <property type="match status" value="1"/>
</dbReference>
<evidence type="ECO:0000256" key="14">
    <source>
        <dbReference type="SAM" id="Phobius"/>
    </source>
</evidence>
<dbReference type="Pfam" id="PF02518">
    <property type="entry name" value="HATPase_c"/>
    <property type="match status" value="1"/>
</dbReference>
<dbReference type="InterPro" id="IPR003594">
    <property type="entry name" value="HATPase_dom"/>
</dbReference>